<keyword evidence="4" id="KW-1185">Reference proteome</keyword>
<dbReference type="Proteomes" id="UP001157109">
    <property type="component" value="Unassembled WGS sequence"/>
</dbReference>
<protein>
    <submittedName>
        <fullName evidence="3">Esterase</fullName>
    </submittedName>
</protein>
<dbReference type="RefSeq" id="WP_241446088.1">
    <property type="nucleotide sequence ID" value="NZ_BSUJ01000001.1"/>
</dbReference>
<evidence type="ECO:0000313" key="4">
    <source>
        <dbReference type="Proteomes" id="UP001157109"/>
    </source>
</evidence>
<accession>A0ABQ6HN19</accession>
<dbReference type="SUPFAM" id="SSF53474">
    <property type="entry name" value="alpha/beta-Hydrolases"/>
    <property type="match status" value="1"/>
</dbReference>
<dbReference type="PANTHER" id="PTHR48081:SF8">
    <property type="entry name" value="ALPHA_BETA HYDROLASE FOLD-3 DOMAIN-CONTAINING PROTEIN-RELATED"/>
    <property type="match status" value="1"/>
</dbReference>
<organism evidence="3 4">
    <name type="scientific">Arsenicicoccus piscis</name>
    <dbReference type="NCBI Taxonomy" id="673954"/>
    <lineage>
        <taxon>Bacteria</taxon>
        <taxon>Bacillati</taxon>
        <taxon>Actinomycetota</taxon>
        <taxon>Actinomycetes</taxon>
        <taxon>Micrococcales</taxon>
        <taxon>Intrasporangiaceae</taxon>
        <taxon>Arsenicicoccus</taxon>
    </lineage>
</organism>
<comment type="caution">
    <text evidence="3">The sequence shown here is derived from an EMBL/GenBank/DDBJ whole genome shotgun (WGS) entry which is preliminary data.</text>
</comment>
<reference evidence="4" key="1">
    <citation type="journal article" date="2019" name="Int. J. Syst. Evol. Microbiol.">
        <title>The Global Catalogue of Microorganisms (GCM) 10K type strain sequencing project: providing services to taxonomists for standard genome sequencing and annotation.</title>
        <authorList>
            <consortium name="The Broad Institute Genomics Platform"/>
            <consortium name="The Broad Institute Genome Sequencing Center for Infectious Disease"/>
            <person name="Wu L."/>
            <person name="Ma J."/>
        </authorList>
    </citation>
    <scope>NUCLEOTIDE SEQUENCE [LARGE SCALE GENOMIC DNA]</scope>
    <source>
        <strain evidence="4">NBRC 105830</strain>
    </source>
</reference>
<evidence type="ECO:0000256" key="1">
    <source>
        <dbReference type="ARBA" id="ARBA00022801"/>
    </source>
</evidence>
<name>A0ABQ6HN19_9MICO</name>
<evidence type="ECO:0000259" key="2">
    <source>
        <dbReference type="Pfam" id="PF07859"/>
    </source>
</evidence>
<proteinExistence type="predicted"/>
<dbReference type="EMBL" id="BSUJ01000001">
    <property type="protein sequence ID" value="GMA19771.1"/>
    <property type="molecule type" value="Genomic_DNA"/>
</dbReference>
<dbReference type="Pfam" id="PF07859">
    <property type="entry name" value="Abhydrolase_3"/>
    <property type="match status" value="1"/>
</dbReference>
<dbReference type="InterPro" id="IPR029058">
    <property type="entry name" value="AB_hydrolase_fold"/>
</dbReference>
<dbReference type="Gene3D" id="3.40.50.1820">
    <property type="entry name" value="alpha/beta hydrolase"/>
    <property type="match status" value="1"/>
</dbReference>
<sequence>MATRPEFHPDLQIGRFLPGLSLGRRSTALMQRLPARAPVAPDDLLVDDVELPRPDAAAVGLRVYRPRTVVGPAPVLLWIHGGGMIVGNHLQDEAKSIAFARTLGITVASVRYRLAPQHPAPAALEDCYAALTWLVDHAQERGIDPARVAIGGASAGGGLAAGLTLMAHDRGQVRPAFQLLVYPMLDDRTVTRADLDTSGVRVWTPGSNRYAWTAYLGGPPGGEGVSDYAAPARREDLTGLPPTWIGVGSLDLFYDEDVRYAERLTESGVPCELLTVPGAFHGFDALAAKKPVSKEFWRAQARALRAALELPSG</sequence>
<gene>
    <name evidence="3" type="ORF">GCM10025862_17920</name>
</gene>
<dbReference type="InterPro" id="IPR013094">
    <property type="entry name" value="AB_hydrolase_3"/>
</dbReference>
<dbReference type="InterPro" id="IPR050300">
    <property type="entry name" value="GDXG_lipolytic_enzyme"/>
</dbReference>
<feature type="domain" description="Alpha/beta hydrolase fold-3" evidence="2">
    <location>
        <begin position="76"/>
        <end position="283"/>
    </location>
</feature>
<dbReference type="PANTHER" id="PTHR48081">
    <property type="entry name" value="AB HYDROLASE SUPERFAMILY PROTEIN C4A8.06C"/>
    <property type="match status" value="1"/>
</dbReference>
<keyword evidence="1" id="KW-0378">Hydrolase</keyword>
<evidence type="ECO:0000313" key="3">
    <source>
        <dbReference type="EMBL" id="GMA19771.1"/>
    </source>
</evidence>